<feature type="coiled-coil region" evidence="1">
    <location>
        <begin position="138"/>
        <end position="165"/>
    </location>
</feature>
<dbReference type="Gene3D" id="3.40.50.450">
    <property type="match status" value="1"/>
</dbReference>
<dbReference type="EMBL" id="WTVS01000114">
    <property type="protein sequence ID" value="NMG00953.1"/>
    <property type="molecule type" value="Genomic_DNA"/>
</dbReference>
<comment type="caution">
    <text evidence="2">The sequence shown here is derived from an EMBL/GenBank/DDBJ whole genome shotgun (WGS) entry which is preliminary data.</text>
</comment>
<dbReference type="RefSeq" id="WP_169143458.1">
    <property type="nucleotide sequence ID" value="NZ_WTVS01000114.1"/>
</dbReference>
<reference evidence="2 3" key="1">
    <citation type="submission" date="2019-12" db="EMBL/GenBank/DDBJ databases">
        <title>Comparative genomics gives insights into the taxonomy of the Azoarcus-Aromatoleum group and reveals separate origins of nif in the plant-associated Azoarcus and non-plant-associated Aromatoleum sub-groups.</title>
        <authorList>
            <person name="Lafos M."/>
            <person name="Maluk M."/>
            <person name="Batista M."/>
            <person name="Junghare M."/>
            <person name="Carmona M."/>
            <person name="Faoro H."/>
            <person name="Cruz L.M."/>
            <person name="Battistoni F."/>
            <person name="De Souza E."/>
            <person name="Pedrosa F."/>
            <person name="Chen W.-M."/>
            <person name="Poole P.S."/>
            <person name="Dixon R.A."/>
            <person name="James E.K."/>
        </authorList>
    </citation>
    <scope>NUCLEOTIDE SEQUENCE [LARGE SCALE GENOMIC DNA]</scope>
    <source>
        <strain evidence="2 3">T</strain>
    </source>
</reference>
<protein>
    <recommendedName>
        <fullName evidence="4">RNA helicase</fullName>
    </recommendedName>
</protein>
<evidence type="ECO:0000313" key="3">
    <source>
        <dbReference type="Proteomes" id="UP000634522"/>
    </source>
</evidence>
<proteinExistence type="predicted"/>
<evidence type="ECO:0008006" key="4">
    <source>
        <dbReference type="Google" id="ProtNLM"/>
    </source>
</evidence>
<keyword evidence="3" id="KW-1185">Reference proteome</keyword>
<organism evidence="2 3">
    <name type="scientific">Aromatoleum toluolicum</name>
    <dbReference type="NCBI Taxonomy" id="90060"/>
    <lineage>
        <taxon>Bacteria</taxon>
        <taxon>Pseudomonadati</taxon>
        <taxon>Pseudomonadota</taxon>
        <taxon>Betaproteobacteria</taxon>
        <taxon>Rhodocyclales</taxon>
        <taxon>Rhodocyclaceae</taxon>
        <taxon>Aromatoleum</taxon>
    </lineage>
</organism>
<evidence type="ECO:0000256" key="1">
    <source>
        <dbReference type="SAM" id="Coils"/>
    </source>
</evidence>
<evidence type="ECO:0000313" key="2">
    <source>
        <dbReference type="EMBL" id="NMG00953.1"/>
    </source>
</evidence>
<keyword evidence="1" id="KW-0175">Coiled coil</keyword>
<accession>A0ABX1NNM7</accession>
<gene>
    <name evidence="2" type="ORF">GPA27_26615</name>
</gene>
<dbReference type="Proteomes" id="UP000634522">
    <property type="component" value="Unassembled WGS sequence"/>
</dbReference>
<dbReference type="SUPFAM" id="SSF52309">
    <property type="entry name" value="N-(deoxy)ribosyltransferase-like"/>
    <property type="match status" value="1"/>
</dbReference>
<name>A0ABX1NNM7_9RHOO</name>
<sequence>MRLLETSIDQGFLSDADDVGVIQKRIVQNLYSSDVVICDVSCKNPNVMFELGMRLAFDKPTVIIKDDQTDYSFDTGVVEHLTYPRDLRFTKIVQFKSTLADKVFATYLAAQKPDCQTFLKSFGTFHVARIEQDAVPPERLALDRLEELTVEVARLRRDIRGARSNIRTISYPKPTEDLHSAGVKRLAELLIEHAPQTKGKDYRTVLMDPSFRKWLQAELPGNSYFTSTEEFDKGLVEAAELIEGHIFGT</sequence>